<protein>
    <submittedName>
        <fullName evidence="1">Uncharacterized protein</fullName>
    </submittedName>
</protein>
<organism evidence="1 2">
    <name type="scientific">Melastoma candidum</name>
    <dbReference type="NCBI Taxonomy" id="119954"/>
    <lineage>
        <taxon>Eukaryota</taxon>
        <taxon>Viridiplantae</taxon>
        <taxon>Streptophyta</taxon>
        <taxon>Embryophyta</taxon>
        <taxon>Tracheophyta</taxon>
        <taxon>Spermatophyta</taxon>
        <taxon>Magnoliopsida</taxon>
        <taxon>eudicotyledons</taxon>
        <taxon>Gunneridae</taxon>
        <taxon>Pentapetalae</taxon>
        <taxon>rosids</taxon>
        <taxon>malvids</taxon>
        <taxon>Myrtales</taxon>
        <taxon>Melastomataceae</taxon>
        <taxon>Melastomatoideae</taxon>
        <taxon>Melastomateae</taxon>
        <taxon>Melastoma</taxon>
    </lineage>
</organism>
<evidence type="ECO:0000313" key="2">
    <source>
        <dbReference type="Proteomes" id="UP001057402"/>
    </source>
</evidence>
<dbReference type="EMBL" id="CM042888">
    <property type="protein sequence ID" value="KAI4326076.1"/>
    <property type="molecule type" value="Genomic_DNA"/>
</dbReference>
<accession>A0ACB9MPN9</accession>
<evidence type="ECO:0000313" key="1">
    <source>
        <dbReference type="EMBL" id="KAI4326076.1"/>
    </source>
</evidence>
<keyword evidence="2" id="KW-1185">Reference proteome</keyword>
<name>A0ACB9MPN9_9MYRT</name>
<gene>
    <name evidence="1" type="ORF">MLD38_031426</name>
</gene>
<comment type="caution">
    <text evidence="1">The sequence shown here is derived from an EMBL/GenBank/DDBJ whole genome shotgun (WGS) entry which is preliminary data.</text>
</comment>
<sequence length="85" mass="9874">MISAFPPFSFDADLNRQVEQTIHAVIRVFYFRNNAVCCTGIDRQRVHQSAASVCSCNPFRGFQRERDNVHRRGHQEEAREYVTVS</sequence>
<dbReference type="Proteomes" id="UP001057402">
    <property type="component" value="Chromosome 9"/>
</dbReference>
<reference evidence="2" key="1">
    <citation type="journal article" date="2023" name="Front. Plant Sci.">
        <title>Chromosomal-level genome assembly of Melastoma candidum provides insights into trichome evolution.</title>
        <authorList>
            <person name="Zhong Y."/>
            <person name="Wu W."/>
            <person name="Sun C."/>
            <person name="Zou P."/>
            <person name="Liu Y."/>
            <person name="Dai S."/>
            <person name="Zhou R."/>
        </authorList>
    </citation>
    <scope>NUCLEOTIDE SEQUENCE [LARGE SCALE GENOMIC DNA]</scope>
</reference>
<proteinExistence type="predicted"/>